<name>A0A853IPG5_9BURK</name>
<evidence type="ECO:0000313" key="2">
    <source>
        <dbReference type="Proteomes" id="UP000589716"/>
    </source>
</evidence>
<dbReference type="RefSeq" id="WP_180549308.1">
    <property type="nucleotide sequence ID" value="NZ_JACCKX010000001.1"/>
</dbReference>
<comment type="caution">
    <text evidence="1">The sequence shown here is derived from an EMBL/GenBank/DDBJ whole genome shotgun (WGS) entry which is preliminary data.</text>
</comment>
<sequence length="154" mass="16010">MSTIELFHLRRVRDKPGAVDLLMRHAGLSAEAALAVVHHAVGGGKPQVAVASDDAARQLIVALAGTGFIARRAATDGFDAAQHASEAVAAVLPRCAAGLADAAGAWLLQGAWAQALELALQHLQMHCPAHDADRQRLQRAAIDTGLVRGVPGRV</sequence>
<proteinExistence type="predicted"/>
<reference evidence="1 2" key="1">
    <citation type="submission" date="2020-07" db="EMBL/GenBank/DDBJ databases">
        <authorList>
            <person name="Maaloum M."/>
        </authorList>
    </citation>
    <scope>NUCLEOTIDE SEQUENCE [LARGE SCALE GENOMIC DNA]</scope>
    <source>
        <strain evidence="1 2">GCS-AN-3</strain>
    </source>
</reference>
<keyword evidence="2" id="KW-1185">Reference proteome</keyword>
<dbReference type="AlphaFoldDB" id="A0A853IPG5"/>
<evidence type="ECO:0000313" key="1">
    <source>
        <dbReference type="EMBL" id="NZA00765.1"/>
    </source>
</evidence>
<accession>A0A853IPG5</accession>
<gene>
    <name evidence="1" type="ORF">H0I39_01365</name>
</gene>
<dbReference type="Proteomes" id="UP000589716">
    <property type="component" value="Unassembled WGS sequence"/>
</dbReference>
<organism evidence="1 2">
    <name type="scientific">Ottowia beijingensis</name>
    <dbReference type="NCBI Taxonomy" id="1207057"/>
    <lineage>
        <taxon>Bacteria</taxon>
        <taxon>Pseudomonadati</taxon>
        <taxon>Pseudomonadota</taxon>
        <taxon>Betaproteobacteria</taxon>
        <taxon>Burkholderiales</taxon>
        <taxon>Comamonadaceae</taxon>
        <taxon>Ottowia</taxon>
    </lineage>
</organism>
<dbReference type="EMBL" id="JACCKX010000001">
    <property type="protein sequence ID" value="NZA00765.1"/>
    <property type="molecule type" value="Genomic_DNA"/>
</dbReference>
<protein>
    <submittedName>
        <fullName evidence="1">Uncharacterized protein</fullName>
    </submittedName>
</protein>